<keyword evidence="2" id="KW-0645">Protease</keyword>
<organism evidence="6">
    <name type="scientific">Proboscia inermis</name>
    <dbReference type="NCBI Taxonomy" id="420281"/>
    <lineage>
        <taxon>Eukaryota</taxon>
        <taxon>Sar</taxon>
        <taxon>Stramenopiles</taxon>
        <taxon>Ochrophyta</taxon>
        <taxon>Bacillariophyta</taxon>
        <taxon>Coscinodiscophyceae</taxon>
        <taxon>Rhizosoleniophycidae</taxon>
        <taxon>Rhizosoleniales</taxon>
        <taxon>Rhizosoleniaceae</taxon>
        <taxon>Proboscia</taxon>
    </lineage>
</organism>
<feature type="compositionally biased region" description="Basic and acidic residues" evidence="5">
    <location>
        <begin position="76"/>
        <end position="117"/>
    </location>
</feature>
<keyword evidence="3" id="KW-0064">Aspartyl protease</keyword>
<protein>
    <recommendedName>
        <fullName evidence="7">Aspartic peptidase DDI1-type domain-containing protein</fullName>
    </recommendedName>
</protein>
<keyword evidence="4" id="KW-0378">Hydrolase</keyword>
<reference evidence="6" key="1">
    <citation type="submission" date="2021-01" db="EMBL/GenBank/DDBJ databases">
        <authorList>
            <person name="Corre E."/>
            <person name="Pelletier E."/>
            <person name="Niang G."/>
            <person name="Scheremetjew M."/>
            <person name="Finn R."/>
            <person name="Kale V."/>
            <person name="Holt S."/>
            <person name="Cochrane G."/>
            <person name="Meng A."/>
            <person name="Brown T."/>
            <person name="Cohen L."/>
        </authorList>
    </citation>
    <scope>NUCLEOTIDE SEQUENCE</scope>
    <source>
        <strain evidence="6">CCAP1064/1</strain>
    </source>
</reference>
<dbReference type="PANTHER" id="PTHR12917">
    <property type="entry name" value="ASPARTYL PROTEASE DDI-RELATED"/>
    <property type="match status" value="1"/>
</dbReference>
<dbReference type="AlphaFoldDB" id="A0A7S0CL69"/>
<gene>
    <name evidence="6" type="ORF">PINE0816_LOCUS23375</name>
</gene>
<accession>A0A7S0CL69</accession>
<dbReference type="GO" id="GO:0006508">
    <property type="term" value="P:proteolysis"/>
    <property type="evidence" value="ECO:0007669"/>
    <property type="project" value="UniProtKB-KW"/>
</dbReference>
<dbReference type="GO" id="GO:0004190">
    <property type="term" value="F:aspartic-type endopeptidase activity"/>
    <property type="evidence" value="ECO:0007669"/>
    <property type="project" value="UniProtKB-KW"/>
</dbReference>
<dbReference type="Gene3D" id="2.40.70.10">
    <property type="entry name" value="Acid Proteases"/>
    <property type="match status" value="1"/>
</dbReference>
<dbReference type="PANTHER" id="PTHR12917:SF1">
    <property type="entry name" value="AT13091P"/>
    <property type="match status" value="1"/>
</dbReference>
<comment type="similarity">
    <text evidence="1">Belongs to the DDI1 family.</text>
</comment>
<evidence type="ECO:0000313" key="6">
    <source>
        <dbReference type="EMBL" id="CAD8427210.1"/>
    </source>
</evidence>
<evidence type="ECO:0000256" key="5">
    <source>
        <dbReference type="SAM" id="MobiDB-lite"/>
    </source>
</evidence>
<evidence type="ECO:0008006" key="7">
    <source>
        <dbReference type="Google" id="ProtNLM"/>
    </source>
</evidence>
<dbReference type="InterPro" id="IPR021109">
    <property type="entry name" value="Peptidase_aspartic_dom_sf"/>
</dbReference>
<dbReference type="EMBL" id="HBEL01050893">
    <property type="protein sequence ID" value="CAD8427210.1"/>
    <property type="molecule type" value="Transcribed_RNA"/>
</dbReference>
<evidence type="ECO:0000256" key="1">
    <source>
        <dbReference type="ARBA" id="ARBA00009136"/>
    </source>
</evidence>
<evidence type="ECO:0000256" key="3">
    <source>
        <dbReference type="ARBA" id="ARBA00022750"/>
    </source>
</evidence>
<evidence type="ECO:0000256" key="4">
    <source>
        <dbReference type="ARBA" id="ARBA00022801"/>
    </source>
</evidence>
<evidence type="ECO:0000256" key="2">
    <source>
        <dbReference type="ARBA" id="ARBA00022670"/>
    </source>
</evidence>
<name>A0A7S0CL69_9STRA</name>
<proteinExistence type="inferred from homology"/>
<sequence>MDSSGEGLGDKNMDFLFGLDMLKRHRCKIDLESNSLVFALSDGLMTTPFLHEKDLNTTKGGTRDFNAEESNAEIQKILENESAKENGVDSKDDDMKEDDDKKAKSSDDANSKMDVDK</sequence>
<feature type="region of interest" description="Disordered" evidence="5">
    <location>
        <begin position="74"/>
        <end position="117"/>
    </location>
</feature>